<evidence type="ECO:0008006" key="4">
    <source>
        <dbReference type="Google" id="ProtNLM"/>
    </source>
</evidence>
<dbReference type="EMBL" id="JBHFQA010000004">
    <property type="protein sequence ID" value="KAL2099657.1"/>
    <property type="molecule type" value="Genomic_DNA"/>
</dbReference>
<sequence length="611" mass="67951">MSETTQTNLQRIRNQECIKDRIIGNAFRSPESTVTSLLASSGHIRSSSESSQAIWFKDRSYESASEALDAYIADFQRSQLTSGLSSGQLKLPKTPVTSRPTHCSHRNKDVLKESLSERELNFLHLPVGAPRRDPDRLSLSTDDLLVLPCDGSLPVTRTSALLSQSDTQLLPGHSSCRQPQLRTQHRRTTSVHKSHYLRTKLETNADRQSYCHWSPARPKLSSTMMTPLKQHGELSHRTEGAKTTERMKGILTENMQTSGRPVDSSAIHLDTSRDTSKVGPEGSPGIHHYPRWMTSQKSEMDFSGITSVPDLKYPAWLQECDPSVEPSDSTQPGHSVPSWVGELDEPCQETNDNGTKLKDLSSHQRVTCLSKTMHRNQTASLLQVQDSQLSLRELRLQFAEQLALEMENQKDADNSQPFRDDKIESLILRAEQALNSPSLGFSAQSQKQDSPGGTEDVLEADRSWDNPPVSFKSPVPVGVSCTPQKSEEHDDAAREETFHSSSSGYSSRKHPGPVEALKQMLFSLQAVEHRVSQDDPAGENAVVAEGQIPLSQKYQTPTEEVPNLVEDYKAVAGGESLQRALHHLGRLKNLVDDIKEKKERGQRAGRNLHVT</sequence>
<feature type="region of interest" description="Disordered" evidence="1">
    <location>
        <begin position="256"/>
        <end position="290"/>
    </location>
</feature>
<proteinExistence type="predicted"/>
<feature type="region of interest" description="Disordered" evidence="1">
    <location>
        <begin position="437"/>
        <end position="511"/>
    </location>
</feature>
<feature type="compositionally biased region" description="Basic residues" evidence="1">
    <location>
        <begin position="183"/>
        <end position="193"/>
    </location>
</feature>
<gene>
    <name evidence="2" type="ORF">ACEWY4_004051</name>
</gene>
<evidence type="ECO:0000313" key="3">
    <source>
        <dbReference type="Proteomes" id="UP001591681"/>
    </source>
</evidence>
<evidence type="ECO:0000256" key="1">
    <source>
        <dbReference type="SAM" id="MobiDB-lite"/>
    </source>
</evidence>
<organism evidence="2 3">
    <name type="scientific">Coilia grayii</name>
    <name type="common">Gray's grenadier anchovy</name>
    <dbReference type="NCBI Taxonomy" id="363190"/>
    <lineage>
        <taxon>Eukaryota</taxon>
        <taxon>Metazoa</taxon>
        <taxon>Chordata</taxon>
        <taxon>Craniata</taxon>
        <taxon>Vertebrata</taxon>
        <taxon>Euteleostomi</taxon>
        <taxon>Actinopterygii</taxon>
        <taxon>Neopterygii</taxon>
        <taxon>Teleostei</taxon>
        <taxon>Clupei</taxon>
        <taxon>Clupeiformes</taxon>
        <taxon>Clupeoidei</taxon>
        <taxon>Engraulidae</taxon>
        <taxon>Coilinae</taxon>
        <taxon>Coilia</taxon>
    </lineage>
</organism>
<comment type="caution">
    <text evidence="2">The sequence shown here is derived from an EMBL/GenBank/DDBJ whole genome shotgun (WGS) entry which is preliminary data.</text>
</comment>
<dbReference type="PANTHER" id="PTHR35079:SF1">
    <property type="entry name" value="LUNG ADENOMA SUSCEPTIBILITY PROTEIN 2"/>
    <property type="match status" value="1"/>
</dbReference>
<keyword evidence="3" id="KW-1185">Reference proteome</keyword>
<dbReference type="AlphaFoldDB" id="A0ABD1KKK9"/>
<feature type="region of interest" description="Disordered" evidence="1">
    <location>
        <begin position="168"/>
        <end position="193"/>
    </location>
</feature>
<evidence type="ECO:0000313" key="2">
    <source>
        <dbReference type="EMBL" id="KAL2099657.1"/>
    </source>
</evidence>
<feature type="compositionally biased region" description="Basic and acidic residues" evidence="1">
    <location>
        <begin position="485"/>
        <end position="498"/>
    </location>
</feature>
<reference evidence="2 3" key="1">
    <citation type="submission" date="2024-09" db="EMBL/GenBank/DDBJ databases">
        <title>A chromosome-level genome assembly of Gray's grenadier anchovy, Coilia grayii.</title>
        <authorList>
            <person name="Fu Z."/>
        </authorList>
    </citation>
    <scope>NUCLEOTIDE SEQUENCE [LARGE SCALE GENOMIC DNA]</scope>
    <source>
        <strain evidence="2">G4</strain>
        <tissue evidence="2">Muscle</tissue>
    </source>
</reference>
<dbReference type="InterPro" id="IPR052679">
    <property type="entry name" value="Cell_Prolif_Regulator"/>
</dbReference>
<protein>
    <recommendedName>
        <fullName evidence="4">Lung adenoma susceptibility protein 2</fullName>
    </recommendedName>
</protein>
<feature type="compositionally biased region" description="Polar residues" evidence="1">
    <location>
        <begin position="437"/>
        <end position="451"/>
    </location>
</feature>
<name>A0ABD1KKK9_9TELE</name>
<accession>A0ABD1KKK9</accession>
<dbReference type="PANTHER" id="PTHR35079">
    <property type="entry name" value="LUNG ADENOMA SUSCEPTIBILITY PROTEIN 2"/>
    <property type="match status" value="1"/>
</dbReference>
<dbReference type="Proteomes" id="UP001591681">
    <property type="component" value="Unassembled WGS sequence"/>
</dbReference>